<dbReference type="CDD" id="cd04301">
    <property type="entry name" value="NAT_SF"/>
    <property type="match status" value="1"/>
</dbReference>
<dbReference type="Gene3D" id="3.40.630.30">
    <property type="match status" value="1"/>
</dbReference>
<name>A0A6I2MFL2_9BACI</name>
<accession>A0A6I2MFL2</accession>
<keyword evidence="3" id="KW-1185">Reference proteome</keyword>
<dbReference type="RefSeq" id="WP_070875975.1">
    <property type="nucleotide sequence ID" value="NZ_CAJFZX010000005.1"/>
</dbReference>
<dbReference type="Proteomes" id="UP000441585">
    <property type="component" value="Unassembled WGS sequence"/>
</dbReference>
<dbReference type="Pfam" id="PF00583">
    <property type="entry name" value="Acetyltransf_1"/>
    <property type="match status" value="1"/>
</dbReference>
<dbReference type="InterPro" id="IPR000182">
    <property type="entry name" value="GNAT_dom"/>
</dbReference>
<dbReference type="AlphaFoldDB" id="A0A6I2MFL2"/>
<gene>
    <name evidence="2" type="ORF">GJU41_24325</name>
</gene>
<comment type="caution">
    <text evidence="2">The sequence shown here is derived from an EMBL/GenBank/DDBJ whole genome shotgun (WGS) entry which is preliminary data.</text>
</comment>
<dbReference type="SUPFAM" id="SSF55729">
    <property type="entry name" value="Acyl-CoA N-acyltransferases (Nat)"/>
    <property type="match status" value="1"/>
</dbReference>
<protein>
    <submittedName>
        <fullName evidence="2">GNAT family N-acetyltransferase</fullName>
    </submittedName>
</protein>
<dbReference type="GO" id="GO:0016747">
    <property type="term" value="F:acyltransferase activity, transferring groups other than amino-acyl groups"/>
    <property type="evidence" value="ECO:0007669"/>
    <property type="project" value="InterPro"/>
</dbReference>
<dbReference type="PROSITE" id="PS51186">
    <property type="entry name" value="GNAT"/>
    <property type="match status" value="1"/>
</dbReference>
<dbReference type="InterPro" id="IPR016181">
    <property type="entry name" value="Acyl_CoA_acyltransferase"/>
</dbReference>
<sequence>MTVHLVKATESDAAAILDGQVRAFTPLLEKYMDVETNPANETLEKILARINEPNGGFYKIIFEETLAGAIRVYSKSEATKYWISPIFIFPEFQGCGIAQKAMISAETLFPQASSFELATILEEEGNCYLYKKLGYKETGVMKKLNDRTTLIYFRKGF</sequence>
<keyword evidence="2" id="KW-0808">Transferase</keyword>
<evidence type="ECO:0000313" key="3">
    <source>
        <dbReference type="Proteomes" id="UP000441585"/>
    </source>
</evidence>
<proteinExistence type="predicted"/>
<evidence type="ECO:0000259" key="1">
    <source>
        <dbReference type="PROSITE" id="PS51186"/>
    </source>
</evidence>
<evidence type="ECO:0000313" key="2">
    <source>
        <dbReference type="EMBL" id="MRX57065.1"/>
    </source>
</evidence>
<dbReference type="EMBL" id="WKKF01000026">
    <property type="protein sequence ID" value="MRX57065.1"/>
    <property type="molecule type" value="Genomic_DNA"/>
</dbReference>
<feature type="domain" description="N-acetyltransferase" evidence="1">
    <location>
        <begin position="3"/>
        <end position="157"/>
    </location>
</feature>
<organism evidence="2 3">
    <name type="scientific">Metabacillus idriensis</name>
    <dbReference type="NCBI Taxonomy" id="324768"/>
    <lineage>
        <taxon>Bacteria</taxon>
        <taxon>Bacillati</taxon>
        <taxon>Bacillota</taxon>
        <taxon>Bacilli</taxon>
        <taxon>Bacillales</taxon>
        <taxon>Bacillaceae</taxon>
        <taxon>Metabacillus</taxon>
    </lineage>
</organism>
<reference evidence="2 3" key="1">
    <citation type="submission" date="2019-11" db="EMBL/GenBank/DDBJ databases">
        <title>Bacillus idriensis genome.</title>
        <authorList>
            <person name="Konopka E.N."/>
            <person name="Newman J.D."/>
        </authorList>
    </citation>
    <scope>NUCLEOTIDE SEQUENCE [LARGE SCALE GENOMIC DNA]</scope>
    <source>
        <strain evidence="2 3">DSM 19097</strain>
    </source>
</reference>